<evidence type="ECO:0000256" key="1">
    <source>
        <dbReference type="ARBA" id="ARBA00001946"/>
    </source>
</evidence>
<dbReference type="AlphaFoldDB" id="A0A1F6X0V8"/>
<reference evidence="14 15" key="1">
    <citation type="journal article" date="2016" name="Nat. Commun.">
        <title>Thousands of microbial genomes shed light on interconnected biogeochemical processes in an aquifer system.</title>
        <authorList>
            <person name="Anantharaman K."/>
            <person name="Brown C.T."/>
            <person name="Hug L.A."/>
            <person name="Sharon I."/>
            <person name="Castelle C.J."/>
            <person name="Probst A.J."/>
            <person name="Thomas B.C."/>
            <person name="Singh A."/>
            <person name="Wilkins M.J."/>
            <person name="Karaoz U."/>
            <person name="Brodie E.L."/>
            <person name="Williams K.H."/>
            <person name="Hubbard S.S."/>
            <person name="Banfield J.F."/>
        </authorList>
    </citation>
    <scope>NUCLEOTIDE SEQUENCE [LARGE SCALE GENOMIC DNA]</scope>
</reference>
<dbReference type="GO" id="GO:0006400">
    <property type="term" value="P:tRNA modification"/>
    <property type="evidence" value="ECO:0007669"/>
    <property type="project" value="TreeGrafter"/>
</dbReference>
<dbReference type="Gene3D" id="3.40.50.300">
    <property type="entry name" value="P-loop containing nucleotide triphosphate hydrolases"/>
    <property type="match status" value="1"/>
</dbReference>
<dbReference type="NCBIfam" id="TIGR00174">
    <property type="entry name" value="miaA"/>
    <property type="match status" value="1"/>
</dbReference>
<evidence type="ECO:0000256" key="7">
    <source>
        <dbReference type="ARBA" id="ARBA00022840"/>
    </source>
</evidence>
<dbReference type="Gene3D" id="1.10.20.140">
    <property type="match status" value="1"/>
</dbReference>
<evidence type="ECO:0000313" key="15">
    <source>
        <dbReference type="Proteomes" id="UP000185809"/>
    </source>
</evidence>
<protein>
    <recommendedName>
        <fullName evidence="10">tRNA dimethylallyltransferase</fullName>
        <ecNumber evidence="10">2.5.1.75</ecNumber>
    </recommendedName>
    <alternativeName>
        <fullName evidence="10">Dimethylallyl diphosphate:tRNA dimethylallyltransferase</fullName>
        <shortName evidence="10">DMAPP:tRNA dimethylallyltransferase</shortName>
        <shortName evidence="10">DMATase</shortName>
    </alternativeName>
    <alternativeName>
        <fullName evidence="10">Isopentenyl-diphosphate:tRNA isopentenyltransferase</fullName>
        <shortName evidence="10">IPP transferase</shortName>
        <shortName evidence="10">IPPT</shortName>
        <shortName evidence="10">IPTase</shortName>
    </alternativeName>
</protein>
<dbReference type="SUPFAM" id="SSF52540">
    <property type="entry name" value="P-loop containing nucleoside triphosphate hydrolases"/>
    <property type="match status" value="1"/>
</dbReference>
<evidence type="ECO:0000256" key="5">
    <source>
        <dbReference type="ARBA" id="ARBA00022694"/>
    </source>
</evidence>
<evidence type="ECO:0000256" key="11">
    <source>
        <dbReference type="RuleBase" id="RU003783"/>
    </source>
</evidence>
<name>A0A1F6X0V8_9BACT</name>
<dbReference type="PANTHER" id="PTHR11088">
    <property type="entry name" value="TRNA DIMETHYLALLYLTRANSFERASE"/>
    <property type="match status" value="1"/>
</dbReference>
<feature type="region of interest" description="Interaction with substrate tRNA" evidence="10">
    <location>
        <begin position="36"/>
        <end position="39"/>
    </location>
</feature>
<evidence type="ECO:0000256" key="9">
    <source>
        <dbReference type="ARBA" id="ARBA00049563"/>
    </source>
</evidence>
<keyword evidence="4 10" id="KW-0808">Transferase</keyword>
<feature type="binding site" evidence="10">
    <location>
        <begin position="11"/>
        <end position="18"/>
    </location>
    <ligand>
        <name>ATP</name>
        <dbReference type="ChEBI" id="CHEBI:30616"/>
    </ligand>
</feature>
<accession>A0A1F6X0V8</accession>
<comment type="similarity">
    <text evidence="3 10 13">Belongs to the IPP transferase family.</text>
</comment>
<dbReference type="EMBL" id="MFUP01000009">
    <property type="protein sequence ID" value="OGI87724.1"/>
    <property type="molecule type" value="Genomic_DNA"/>
</dbReference>
<sequence length="305" mass="35798">MKKNKVLVILGQTTTGKSSLAVKLAKKFNGEIISADSRQVYKKLNIGTGKIIKRERGGIPHHLLDVISPQKRFSVVQYKKLTEKKIKDVLERNKLPIICGGAGFYIQAIVDNIIYPQVPPNQKLREKFKEKSGEELLKILKKLDLKRFKTIDQKNKRRIVRAIEIVKSLGKTPDLVINQLNYEFLQIGLKRDNQKLKEKIKERLLKRLGVGMIAEAKKLHHPPIGKKLSWKRMEELGLEYKYLALYLQNKLNKKEMIEQLNKAIWHYAKRQKTWFKKDKRINWFNPDKSEEKQRINRLINNFLLN</sequence>
<comment type="catalytic activity">
    <reaction evidence="9 10 11">
        <text>adenosine(37) in tRNA + dimethylallyl diphosphate = N(6)-dimethylallyladenosine(37) in tRNA + diphosphate</text>
        <dbReference type="Rhea" id="RHEA:26482"/>
        <dbReference type="Rhea" id="RHEA-COMP:10162"/>
        <dbReference type="Rhea" id="RHEA-COMP:10375"/>
        <dbReference type="ChEBI" id="CHEBI:33019"/>
        <dbReference type="ChEBI" id="CHEBI:57623"/>
        <dbReference type="ChEBI" id="CHEBI:74411"/>
        <dbReference type="ChEBI" id="CHEBI:74415"/>
        <dbReference type="EC" id="2.5.1.75"/>
    </reaction>
</comment>
<keyword evidence="5 10" id="KW-0819">tRNA processing</keyword>
<proteinExistence type="inferred from homology"/>
<dbReference type="Pfam" id="PF01715">
    <property type="entry name" value="IPPT"/>
    <property type="match status" value="1"/>
</dbReference>
<evidence type="ECO:0000256" key="12">
    <source>
        <dbReference type="RuleBase" id="RU003784"/>
    </source>
</evidence>
<comment type="caution">
    <text evidence="10">Lacks conserved residue(s) required for the propagation of feature annotation.</text>
</comment>
<dbReference type="PANTHER" id="PTHR11088:SF60">
    <property type="entry name" value="TRNA DIMETHYLALLYLTRANSFERASE"/>
    <property type="match status" value="1"/>
</dbReference>
<evidence type="ECO:0000256" key="3">
    <source>
        <dbReference type="ARBA" id="ARBA00005842"/>
    </source>
</evidence>
<keyword evidence="6 10" id="KW-0547">Nucleotide-binding</keyword>
<feature type="binding site" evidence="10">
    <location>
        <begin position="13"/>
        <end position="18"/>
    </location>
    <ligand>
        <name>substrate</name>
    </ligand>
</feature>
<comment type="subunit">
    <text evidence="10">Monomer.</text>
</comment>
<keyword evidence="8 10" id="KW-0460">Magnesium</keyword>
<organism evidence="14 15">
    <name type="scientific">Candidatus Nomurabacteria bacterium RIFCSPLOWO2_01_FULL_33_24</name>
    <dbReference type="NCBI Taxonomy" id="1801765"/>
    <lineage>
        <taxon>Bacteria</taxon>
        <taxon>Candidatus Nomuraibacteriota</taxon>
    </lineage>
</organism>
<comment type="function">
    <text evidence="2 10 12">Catalyzes the transfer of a dimethylallyl group onto the adenine at position 37 in tRNAs that read codons beginning with uridine, leading to the formation of N6-(dimethylallyl)adenosine (i(6)A).</text>
</comment>
<dbReference type="Proteomes" id="UP000185809">
    <property type="component" value="Unassembled WGS sequence"/>
</dbReference>
<evidence type="ECO:0000313" key="14">
    <source>
        <dbReference type="EMBL" id="OGI87724.1"/>
    </source>
</evidence>
<dbReference type="GO" id="GO:0005524">
    <property type="term" value="F:ATP binding"/>
    <property type="evidence" value="ECO:0007669"/>
    <property type="project" value="UniProtKB-UniRule"/>
</dbReference>
<evidence type="ECO:0000256" key="6">
    <source>
        <dbReference type="ARBA" id="ARBA00022741"/>
    </source>
</evidence>
<evidence type="ECO:0000256" key="10">
    <source>
        <dbReference type="HAMAP-Rule" id="MF_00185"/>
    </source>
</evidence>
<dbReference type="InterPro" id="IPR018022">
    <property type="entry name" value="IPT"/>
</dbReference>
<gene>
    <name evidence="10" type="primary">miaA</name>
    <name evidence="14" type="ORF">A2995_01415</name>
</gene>
<comment type="cofactor">
    <cofactor evidence="1 10">
        <name>Mg(2+)</name>
        <dbReference type="ChEBI" id="CHEBI:18420"/>
    </cofactor>
</comment>
<keyword evidence="7 10" id="KW-0067">ATP-binding</keyword>
<evidence type="ECO:0000256" key="2">
    <source>
        <dbReference type="ARBA" id="ARBA00003213"/>
    </source>
</evidence>
<evidence type="ECO:0000256" key="4">
    <source>
        <dbReference type="ARBA" id="ARBA00022679"/>
    </source>
</evidence>
<dbReference type="InterPro" id="IPR039657">
    <property type="entry name" value="Dimethylallyltransferase"/>
</dbReference>
<evidence type="ECO:0000256" key="13">
    <source>
        <dbReference type="RuleBase" id="RU003785"/>
    </source>
</evidence>
<dbReference type="GO" id="GO:0052381">
    <property type="term" value="F:tRNA dimethylallyltransferase activity"/>
    <property type="evidence" value="ECO:0007669"/>
    <property type="project" value="UniProtKB-UniRule"/>
</dbReference>
<dbReference type="HAMAP" id="MF_00185">
    <property type="entry name" value="IPP_trans"/>
    <property type="match status" value="1"/>
</dbReference>
<dbReference type="InterPro" id="IPR027417">
    <property type="entry name" value="P-loop_NTPase"/>
</dbReference>
<evidence type="ECO:0000256" key="8">
    <source>
        <dbReference type="ARBA" id="ARBA00022842"/>
    </source>
</evidence>
<comment type="caution">
    <text evidence="14">The sequence shown here is derived from an EMBL/GenBank/DDBJ whole genome shotgun (WGS) entry which is preliminary data.</text>
</comment>
<dbReference type="EC" id="2.5.1.75" evidence="10"/>
<feature type="site" description="Interaction with substrate tRNA" evidence="10">
    <location>
        <position position="125"/>
    </location>
</feature>